<dbReference type="Pfam" id="PF17384">
    <property type="entry name" value="DUF150_C"/>
    <property type="match status" value="1"/>
</dbReference>
<dbReference type="SUPFAM" id="SSF75420">
    <property type="entry name" value="YhbC-like, N-terminal domain"/>
    <property type="match status" value="1"/>
</dbReference>
<dbReference type="InterPro" id="IPR036847">
    <property type="entry name" value="RimP_C_sf"/>
</dbReference>
<dbReference type="GO" id="GO:0000028">
    <property type="term" value="P:ribosomal small subunit assembly"/>
    <property type="evidence" value="ECO:0007669"/>
    <property type="project" value="TreeGrafter"/>
</dbReference>
<dbReference type="CDD" id="cd01734">
    <property type="entry name" value="YlxS_C"/>
    <property type="match status" value="1"/>
</dbReference>
<name>A0A099UGR7_9HELI</name>
<keyword evidence="2 3" id="KW-0690">Ribosome biogenesis</keyword>
<dbReference type="OrthoDB" id="9805006at2"/>
<dbReference type="PATRIC" id="fig|76936.10.peg.1739"/>
<dbReference type="KEGG" id="hty:BN2458_PEG1782"/>
<dbReference type="Pfam" id="PF02576">
    <property type="entry name" value="RimP_N"/>
    <property type="match status" value="1"/>
</dbReference>
<evidence type="ECO:0000313" key="9">
    <source>
        <dbReference type="Proteomes" id="UP000064525"/>
    </source>
</evidence>
<organism evidence="6 9">
    <name type="scientific">Helicobacter typhlonius</name>
    <dbReference type="NCBI Taxonomy" id="76936"/>
    <lineage>
        <taxon>Bacteria</taxon>
        <taxon>Pseudomonadati</taxon>
        <taxon>Campylobacterota</taxon>
        <taxon>Epsilonproteobacteria</taxon>
        <taxon>Campylobacterales</taxon>
        <taxon>Helicobacteraceae</taxon>
        <taxon>Helicobacter</taxon>
    </lineage>
</organism>
<keyword evidence="1 3" id="KW-0963">Cytoplasm</keyword>
<dbReference type="InterPro" id="IPR003728">
    <property type="entry name" value="Ribosome_maturation_RimP"/>
</dbReference>
<evidence type="ECO:0000256" key="1">
    <source>
        <dbReference type="ARBA" id="ARBA00022490"/>
    </source>
</evidence>
<dbReference type="Proteomes" id="UP000029925">
    <property type="component" value="Unassembled WGS sequence"/>
</dbReference>
<evidence type="ECO:0000313" key="7">
    <source>
        <dbReference type="EMBL" id="TLD78192.1"/>
    </source>
</evidence>
<dbReference type="GO" id="GO:0006412">
    <property type="term" value="P:translation"/>
    <property type="evidence" value="ECO:0007669"/>
    <property type="project" value="TreeGrafter"/>
</dbReference>
<dbReference type="AlphaFoldDB" id="A0A099UGR7"/>
<comment type="subcellular location">
    <subcellularLocation>
        <location evidence="3">Cytoplasm</location>
    </subcellularLocation>
</comment>
<dbReference type="RefSeq" id="WP_034326194.1">
    <property type="nucleotide sequence ID" value="NZ_CAJTQN010000001.1"/>
</dbReference>
<dbReference type="HAMAP" id="MF_01077">
    <property type="entry name" value="RimP"/>
    <property type="match status" value="1"/>
</dbReference>
<dbReference type="Gene3D" id="3.30.300.70">
    <property type="entry name" value="RimP-like superfamily, N-terminal"/>
    <property type="match status" value="1"/>
</dbReference>
<evidence type="ECO:0000313" key="6">
    <source>
        <dbReference type="EMBL" id="CUU40665.1"/>
    </source>
</evidence>
<dbReference type="GeneID" id="78151925"/>
<dbReference type="InterPro" id="IPR028989">
    <property type="entry name" value="RimP_N"/>
</dbReference>
<reference evidence="6" key="2">
    <citation type="submission" date="2015-11" db="EMBL/GenBank/DDBJ databases">
        <authorList>
            <person name="Zhang Y."/>
            <person name="Guo Z."/>
        </authorList>
    </citation>
    <scope>NUCLEOTIDE SEQUENCE</scope>
    <source>
        <strain evidence="6">1</strain>
    </source>
</reference>
<evidence type="ECO:0000256" key="3">
    <source>
        <dbReference type="HAMAP-Rule" id="MF_01077"/>
    </source>
</evidence>
<feature type="domain" description="Ribosome maturation factor RimP N-terminal" evidence="4">
    <location>
        <begin position="10"/>
        <end position="91"/>
    </location>
</feature>
<dbReference type="Proteomes" id="UP000064525">
    <property type="component" value="Chromosome I"/>
</dbReference>
<dbReference type="SUPFAM" id="SSF74942">
    <property type="entry name" value="YhbC-like, C-terminal domain"/>
    <property type="match status" value="1"/>
</dbReference>
<dbReference type="InterPro" id="IPR035956">
    <property type="entry name" value="RimP_N_sf"/>
</dbReference>
<dbReference type="PANTHER" id="PTHR33867:SF1">
    <property type="entry name" value="RIBOSOME MATURATION FACTOR RIMP"/>
    <property type="match status" value="1"/>
</dbReference>
<evidence type="ECO:0000259" key="5">
    <source>
        <dbReference type="Pfam" id="PF17384"/>
    </source>
</evidence>
<dbReference type="EMBL" id="LN907858">
    <property type="protein sequence ID" value="CUU40665.1"/>
    <property type="molecule type" value="Genomic_DNA"/>
</dbReference>
<dbReference type="GO" id="GO:0005829">
    <property type="term" value="C:cytosol"/>
    <property type="evidence" value="ECO:0007669"/>
    <property type="project" value="TreeGrafter"/>
</dbReference>
<reference evidence="7 8" key="1">
    <citation type="journal article" date="2014" name="Genome Announc.">
        <title>Draft genome sequences of eight enterohepatic helicobacter species isolated from both laboratory and wild rodents.</title>
        <authorList>
            <person name="Sheh A."/>
            <person name="Shen Z."/>
            <person name="Fox J.G."/>
        </authorList>
    </citation>
    <scope>NUCLEOTIDE SEQUENCE [LARGE SCALE GENOMIC DNA]</scope>
    <source>
        <strain evidence="7 8">MIT 98-6810</strain>
    </source>
</reference>
<gene>
    <name evidence="3" type="primary">rimP</name>
    <name evidence="6" type="ORF">BN2458_PEG1782</name>
    <name evidence="7" type="ORF">LS75_006975</name>
</gene>
<feature type="domain" description="Ribosome maturation factor RimP C-terminal" evidence="5">
    <location>
        <begin position="94"/>
        <end position="152"/>
    </location>
</feature>
<dbReference type="PANTHER" id="PTHR33867">
    <property type="entry name" value="RIBOSOME MATURATION FACTOR RIMP"/>
    <property type="match status" value="1"/>
</dbReference>
<sequence>MLSAQTDEKIAKMAQSLGLYIYDISMLKENDNNILRVSITRKAPMQKLDSQSSAVSLQDCQSLSEMISPLLDVEESNLPSYFLEVSSPGLERILKTPTHYSFSLGEEVSVKCTDKSVIEGILENIDENSIEVRTQGGVKCVSFADIKKTKVTFALP</sequence>
<dbReference type="STRING" id="76936.BN2458_PEG1782"/>
<dbReference type="InterPro" id="IPR028998">
    <property type="entry name" value="RimP_C"/>
</dbReference>
<accession>A0A099UGR7</accession>
<comment type="function">
    <text evidence="3">Required for maturation of 30S ribosomal subunits.</text>
</comment>
<evidence type="ECO:0000259" key="4">
    <source>
        <dbReference type="Pfam" id="PF02576"/>
    </source>
</evidence>
<keyword evidence="8" id="KW-1185">Reference proteome</keyword>
<comment type="similarity">
    <text evidence="3">Belongs to the RimP family.</text>
</comment>
<evidence type="ECO:0000313" key="8">
    <source>
        <dbReference type="Proteomes" id="UP000029925"/>
    </source>
</evidence>
<proteinExistence type="inferred from homology"/>
<reference evidence="9" key="3">
    <citation type="submission" date="2015-11" db="EMBL/GenBank/DDBJ databases">
        <authorList>
            <person name="Anvar S.Y."/>
        </authorList>
    </citation>
    <scope>NUCLEOTIDE SEQUENCE [LARGE SCALE GENOMIC DNA]</scope>
</reference>
<evidence type="ECO:0000256" key="2">
    <source>
        <dbReference type="ARBA" id="ARBA00022517"/>
    </source>
</evidence>
<dbReference type="EMBL" id="JRPF02000008">
    <property type="protein sequence ID" value="TLD78192.1"/>
    <property type="molecule type" value="Genomic_DNA"/>
</dbReference>
<protein>
    <recommendedName>
        <fullName evidence="3">Ribosome maturation factor RimP</fullName>
    </recommendedName>
</protein>